<dbReference type="SUPFAM" id="SSF53955">
    <property type="entry name" value="Lysozyme-like"/>
    <property type="match status" value="1"/>
</dbReference>
<dbReference type="InterPro" id="IPR000726">
    <property type="entry name" value="Glyco_hydro_19_cat"/>
</dbReference>
<dbReference type="PANTHER" id="PTHR22595:SF79">
    <property type="entry name" value="CHITINASE 12"/>
    <property type="match status" value="1"/>
</dbReference>
<dbReference type="PANTHER" id="PTHR22595">
    <property type="entry name" value="CHITINASE-RELATED"/>
    <property type="match status" value="1"/>
</dbReference>
<dbReference type="GO" id="GO:0006032">
    <property type="term" value="P:chitin catabolic process"/>
    <property type="evidence" value="ECO:0007669"/>
    <property type="project" value="InterPro"/>
</dbReference>
<dbReference type="GO" id="GO:0016998">
    <property type="term" value="P:cell wall macromolecule catabolic process"/>
    <property type="evidence" value="ECO:0007669"/>
    <property type="project" value="InterPro"/>
</dbReference>
<dbReference type="CDD" id="cd00325">
    <property type="entry name" value="chitinase_GH19"/>
    <property type="match status" value="1"/>
</dbReference>
<gene>
    <name evidence="5" type="ORF">GCM10007966_21070</name>
</gene>
<dbReference type="Pfam" id="PF00182">
    <property type="entry name" value="Glyco_hydro_19"/>
    <property type="match status" value="1"/>
</dbReference>
<dbReference type="GO" id="GO:0005975">
    <property type="term" value="P:carbohydrate metabolic process"/>
    <property type="evidence" value="ECO:0007669"/>
    <property type="project" value="InterPro"/>
</dbReference>
<dbReference type="PIRSF" id="PIRSF001060">
    <property type="entry name" value="Endochitinase"/>
    <property type="match status" value="1"/>
</dbReference>
<evidence type="ECO:0000313" key="5">
    <source>
        <dbReference type="EMBL" id="GGI92153.1"/>
    </source>
</evidence>
<accession>A0A917JYY5</accession>
<evidence type="ECO:0000256" key="3">
    <source>
        <dbReference type="PIRSR" id="PIRSR001060-1"/>
    </source>
</evidence>
<dbReference type="Gene3D" id="3.30.20.10">
    <property type="entry name" value="Endochitinase, domain 2"/>
    <property type="match status" value="1"/>
</dbReference>
<proteinExistence type="predicted"/>
<dbReference type="AlphaFoldDB" id="A0A917JYY5"/>
<dbReference type="GO" id="GO:0050832">
    <property type="term" value="P:defense response to fungus"/>
    <property type="evidence" value="ECO:0007669"/>
    <property type="project" value="UniProtKB-ARBA"/>
</dbReference>
<evidence type="ECO:0000256" key="2">
    <source>
        <dbReference type="ARBA" id="ARBA00023157"/>
    </source>
</evidence>
<protein>
    <recommendedName>
        <fullName evidence="4">Glycoside hydrolase family 19 catalytic domain-containing protein</fullName>
    </recommendedName>
</protein>
<keyword evidence="2" id="KW-1015">Disulfide bond</keyword>
<reference evidence="5" key="2">
    <citation type="submission" date="2020-09" db="EMBL/GenBank/DDBJ databases">
        <authorList>
            <person name="Sun Q."/>
            <person name="Ohkuma M."/>
        </authorList>
    </citation>
    <scope>NUCLEOTIDE SEQUENCE</scope>
    <source>
        <strain evidence="5">JCM 13919</strain>
    </source>
</reference>
<dbReference type="OrthoDB" id="3675244at2"/>
<organism evidence="5 6">
    <name type="scientific">Legionella impletisoli</name>
    <dbReference type="NCBI Taxonomy" id="343510"/>
    <lineage>
        <taxon>Bacteria</taxon>
        <taxon>Pseudomonadati</taxon>
        <taxon>Pseudomonadota</taxon>
        <taxon>Gammaproteobacteria</taxon>
        <taxon>Legionellales</taxon>
        <taxon>Legionellaceae</taxon>
        <taxon>Legionella</taxon>
    </lineage>
</organism>
<evidence type="ECO:0000259" key="4">
    <source>
        <dbReference type="Pfam" id="PF00182"/>
    </source>
</evidence>
<feature type="domain" description="Glycoside hydrolase family 19 catalytic" evidence="4">
    <location>
        <begin position="45"/>
        <end position="252"/>
    </location>
</feature>
<evidence type="ECO:0000313" key="6">
    <source>
        <dbReference type="Proteomes" id="UP000630149"/>
    </source>
</evidence>
<dbReference type="Proteomes" id="UP000630149">
    <property type="component" value="Unassembled WGS sequence"/>
</dbReference>
<sequence length="262" mass="28963">MKQRINLKLIKYFFVTLVLGSGLAYGNDGLLPLNEEEFKAFFPHANPVFSYEGLEKAAAKYPLFLHEGTEEQNKRELIAFLANVSHETTGGWPTAPGGPFAWGLCFAEEVGCKGTVCPQYTDPSSEYKPVSGQSYHGRGAMQLSWNYNYGQASQAIFGDPKVLLSNPGLVGTDPILAWETAIWFWMTPQPPKPAAHSVMLSDPTAYKNDLFGETINIINGGIECGQGENPNLLNRVGFYKHFAEIYKLAVPEQLGEYCKNPN</sequence>
<keyword evidence="1" id="KW-0611">Plant defense</keyword>
<name>A0A917JYY5_9GAMM</name>
<evidence type="ECO:0000256" key="1">
    <source>
        <dbReference type="ARBA" id="ARBA00022821"/>
    </source>
</evidence>
<dbReference type="GO" id="GO:0004568">
    <property type="term" value="F:chitinase activity"/>
    <property type="evidence" value="ECO:0007669"/>
    <property type="project" value="InterPro"/>
</dbReference>
<dbReference type="Gene3D" id="1.10.530.10">
    <property type="match status" value="1"/>
</dbReference>
<dbReference type="RefSeq" id="WP_131777324.1">
    <property type="nucleotide sequence ID" value="NZ_BMOB01000012.1"/>
</dbReference>
<comment type="caution">
    <text evidence="5">The sequence shown here is derived from an EMBL/GenBank/DDBJ whole genome shotgun (WGS) entry which is preliminary data.</text>
</comment>
<feature type="active site" description="Proton donor" evidence="3">
    <location>
        <position position="87"/>
    </location>
</feature>
<dbReference type="InterPro" id="IPR023346">
    <property type="entry name" value="Lysozyme-like_dom_sf"/>
</dbReference>
<dbReference type="EMBL" id="BMOB01000012">
    <property type="protein sequence ID" value="GGI92153.1"/>
    <property type="molecule type" value="Genomic_DNA"/>
</dbReference>
<reference evidence="5" key="1">
    <citation type="journal article" date="2014" name="Int. J. Syst. Evol. Microbiol.">
        <title>Complete genome sequence of Corynebacterium casei LMG S-19264T (=DSM 44701T), isolated from a smear-ripened cheese.</title>
        <authorList>
            <consortium name="US DOE Joint Genome Institute (JGI-PGF)"/>
            <person name="Walter F."/>
            <person name="Albersmeier A."/>
            <person name="Kalinowski J."/>
            <person name="Ruckert C."/>
        </authorList>
    </citation>
    <scope>NUCLEOTIDE SEQUENCE</scope>
    <source>
        <strain evidence="5">JCM 13919</strain>
    </source>
</reference>
<keyword evidence="6" id="KW-1185">Reference proteome</keyword>
<dbReference type="InterPro" id="IPR016283">
    <property type="entry name" value="Glyco_hydro_19"/>
</dbReference>